<evidence type="ECO:0000259" key="2">
    <source>
        <dbReference type="SMART" id="SM00894"/>
    </source>
</evidence>
<dbReference type="InterPro" id="IPR008613">
    <property type="entry name" value="Excalibur_Ca-bd_domain"/>
</dbReference>
<evidence type="ECO:0000256" key="1">
    <source>
        <dbReference type="SAM" id="MobiDB-lite"/>
    </source>
</evidence>
<feature type="region of interest" description="Disordered" evidence="1">
    <location>
        <begin position="189"/>
        <end position="212"/>
    </location>
</feature>
<dbReference type="Proteomes" id="UP000435060">
    <property type="component" value="Unassembled WGS sequence"/>
</dbReference>
<dbReference type="Pfam" id="PF18885">
    <property type="entry name" value="DUF5648"/>
    <property type="match status" value="1"/>
</dbReference>
<dbReference type="InterPro" id="IPR043708">
    <property type="entry name" value="DUF5648"/>
</dbReference>
<keyword evidence="5" id="KW-1185">Reference proteome</keyword>
<sequence>MYRLYNRMNGEHLYTTSENEKDVLFQQHGWGYEGVAWNAPDTGTPVYRLYNAGLQNHLYTSDVNEVQVLTAKHGWIADNNAQPVFYSGGDIPIYRVYNQKLRGLHHWTTDQNEYAILPSHGWQQEGIKFYATTLGAPIQTQYAQSVPVVRPVQPIPLPTAPVEPIQTETPYYPNCKAVRAAGKAPLYRGQPGYGPHLDRDGDGTACERTATE</sequence>
<accession>A0A6I4RFY5</accession>
<reference evidence="3 5" key="2">
    <citation type="submission" date="2019-11" db="EMBL/GenBank/DDBJ databases">
        <title>Streptococcis sp. isolated from the respiratory tract of Marmot.</title>
        <authorList>
            <person name="Zhang G."/>
        </authorList>
    </citation>
    <scope>NUCLEOTIDE SEQUENCE [LARGE SCALE GENOMIC DNA]</scope>
    <source>
        <strain evidence="5">zg-86</strain>
        <strain evidence="3">Zg-86</strain>
    </source>
</reference>
<feature type="domain" description="Excalibur calcium-binding" evidence="2">
    <location>
        <begin position="171"/>
        <end position="207"/>
    </location>
</feature>
<dbReference type="Proteomes" id="UP000435423">
    <property type="component" value="Unassembled WGS sequence"/>
</dbReference>
<dbReference type="EMBL" id="WUBJ01000005">
    <property type="protein sequence ID" value="MWV56304.1"/>
    <property type="molecule type" value="Genomic_DNA"/>
</dbReference>
<organism evidence="4 6">
    <name type="scientific">Streptococcus zhangguiae</name>
    <dbReference type="NCBI Taxonomy" id="2664091"/>
    <lineage>
        <taxon>Bacteria</taxon>
        <taxon>Bacillati</taxon>
        <taxon>Bacillota</taxon>
        <taxon>Bacilli</taxon>
        <taxon>Lactobacillales</taxon>
        <taxon>Streptococcaceae</taxon>
        <taxon>Streptococcus</taxon>
    </lineage>
</organism>
<evidence type="ECO:0000313" key="3">
    <source>
        <dbReference type="EMBL" id="MTB64391.1"/>
    </source>
</evidence>
<proteinExistence type="predicted"/>
<gene>
    <name evidence="3" type="ORF">GGG87_05200</name>
    <name evidence="4" type="ORF">GGH11_04880</name>
</gene>
<evidence type="ECO:0000313" key="5">
    <source>
        <dbReference type="Proteomes" id="UP000435060"/>
    </source>
</evidence>
<reference evidence="4 6" key="1">
    <citation type="submission" date="2019-10" db="EMBL/GenBank/DDBJ databases">
        <title>Streptococcis sp, isolated from the respiratory tract of Marmot.</title>
        <authorList>
            <person name="Zhang G."/>
        </authorList>
    </citation>
    <scope>NUCLEOTIDE SEQUENCE [LARGE SCALE GENOMIC DNA]</scope>
    <source>
        <strain evidence="6">zg-70</strain>
        <strain evidence="4">Zg-70</strain>
    </source>
</reference>
<dbReference type="SMART" id="SM00894">
    <property type="entry name" value="Excalibur"/>
    <property type="match status" value="1"/>
</dbReference>
<dbReference type="Pfam" id="PF05901">
    <property type="entry name" value="Excalibur"/>
    <property type="match status" value="1"/>
</dbReference>
<dbReference type="AlphaFoldDB" id="A0A6I4RFY5"/>
<dbReference type="EMBL" id="WLCG01000006">
    <property type="protein sequence ID" value="MTB64391.1"/>
    <property type="molecule type" value="Genomic_DNA"/>
</dbReference>
<evidence type="ECO:0000313" key="4">
    <source>
        <dbReference type="EMBL" id="MWV56304.1"/>
    </source>
</evidence>
<name>A0A6I4RFY5_9STRE</name>
<comment type="caution">
    <text evidence="4">The sequence shown here is derived from an EMBL/GenBank/DDBJ whole genome shotgun (WGS) entry which is preliminary data.</text>
</comment>
<evidence type="ECO:0000313" key="6">
    <source>
        <dbReference type="Proteomes" id="UP000435423"/>
    </source>
</evidence>
<protein>
    <submittedName>
        <fullName evidence="4">Calcium-binding protein</fullName>
    </submittedName>
</protein>